<dbReference type="PANTHER" id="PTHR43657">
    <property type="entry name" value="TRYPTOPHAN RNA-BINDING ATTENUATOR PROTEIN-LIKE PROTEIN"/>
    <property type="match status" value="1"/>
</dbReference>
<organism evidence="1 2">
    <name type="scientific">Candidatus Coatesbacteria bacterium RBG_13_66_14</name>
    <dbReference type="NCBI Taxonomy" id="1817816"/>
    <lineage>
        <taxon>Bacteria</taxon>
        <taxon>Candidatus Coatesiibacteriota</taxon>
    </lineage>
</organism>
<dbReference type="SUPFAM" id="SSF51219">
    <property type="entry name" value="TRAP-like"/>
    <property type="match status" value="1"/>
</dbReference>
<dbReference type="AlphaFoldDB" id="A0A1F5EY39"/>
<comment type="caution">
    <text evidence="1">The sequence shown here is derived from an EMBL/GenBank/DDBJ whole genome shotgun (WGS) entry which is preliminary data.</text>
</comment>
<sequence length="98" mass="10792">MFFSGERLFLLKISGQGDIFLSAYGAIHMVELGAGEEYIVDTGHIVAFDESATFKVTKAGGMKSLFFSGEGFVCRFGGPGRVWLQTRNPMMFFMMGSK</sequence>
<evidence type="ECO:0000313" key="1">
    <source>
        <dbReference type="EMBL" id="OGD72302.1"/>
    </source>
</evidence>
<dbReference type="EMBL" id="MFAF01000126">
    <property type="protein sequence ID" value="OGD72302.1"/>
    <property type="molecule type" value="Genomic_DNA"/>
</dbReference>
<dbReference type="Gene3D" id="3.60.160.10">
    <property type="entry name" value="Mitochondrial biogenesis AIM24"/>
    <property type="match status" value="1"/>
</dbReference>
<proteinExistence type="predicted"/>
<name>A0A1F5EY39_9BACT</name>
<gene>
    <name evidence="1" type="ORF">A2Y64_07535</name>
</gene>
<dbReference type="Proteomes" id="UP000177187">
    <property type="component" value="Unassembled WGS sequence"/>
</dbReference>
<reference evidence="1 2" key="1">
    <citation type="journal article" date="2016" name="Nat. Commun.">
        <title>Thousands of microbial genomes shed light on interconnected biogeochemical processes in an aquifer system.</title>
        <authorList>
            <person name="Anantharaman K."/>
            <person name="Brown C.T."/>
            <person name="Hug L.A."/>
            <person name="Sharon I."/>
            <person name="Castelle C.J."/>
            <person name="Probst A.J."/>
            <person name="Thomas B.C."/>
            <person name="Singh A."/>
            <person name="Wilkins M.J."/>
            <person name="Karaoz U."/>
            <person name="Brodie E.L."/>
            <person name="Williams K.H."/>
            <person name="Hubbard S.S."/>
            <person name="Banfield J.F."/>
        </authorList>
    </citation>
    <scope>NUCLEOTIDE SEQUENCE [LARGE SCALE GENOMIC DNA]</scope>
</reference>
<protein>
    <submittedName>
        <fullName evidence="1">TIGR00266 family protein</fullName>
    </submittedName>
</protein>
<accession>A0A1F5EY39</accession>
<dbReference type="NCBIfam" id="TIGR00266">
    <property type="entry name" value="TIGR00266 family protein"/>
    <property type="match status" value="1"/>
</dbReference>
<dbReference type="PANTHER" id="PTHR43657:SF1">
    <property type="entry name" value="ALTERED INHERITANCE OF MITOCHONDRIA PROTEIN 24, MITOCHONDRIAL"/>
    <property type="match status" value="1"/>
</dbReference>
<dbReference type="Pfam" id="PF01987">
    <property type="entry name" value="AIM24"/>
    <property type="match status" value="1"/>
</dbReference>
<dbReference type="InterPro" id="IPR016031">
    <property type="entry name" value="Trp_RNA-bd_attenuator-like_dom"/>
</dbReference>
<dbReference type="InterPro" id="IPR036983">
    <property type="entry name" value="AIM24_sf"/>
</dbReference>
<dbReference type="InterPro" id="IPR002838">
    <property type="entry name" value="AIM24"/>
</dbReference>
<evidence type="ECO:0000313" key="2">
    <source>
        <dbReference type="Proteomes" id="UP000177187"/>
    </source>
</evidence>